<dbReference type="InterPro" id="IPR017853">
    <property type="entry name" value="GH"/>
</dbReference>
<dbReference type="Gene3D" id="3.20.20.80">
    <property type="entry name" value="Glycosidases"/>
    <property type="match status" value="1"/>
</dbReference>
<dbReference type="GO" id="GO:0004556">
    <property type="term" value="F:alpha-amylase activity"/>
    <property type="evidence" value="ECO:0007669"/>
    <property type="project" value="TreeGrafter"/>
</dbReference>
<dbReference type="SMART" id="SM00642">
    <property type="entry name" value="Aamy"/>
    <property type="match status" value="1"/>
</dbReference>
<dbReference type="PANTHER" id="PTHR10357">
    <property type="entry name" value="ALPHA-AMYLASE FAMILY MEMBER"/>
    <property type="match status" value="1"/>
</dbReference>
<dbReference type="Pfam" id="PF00128">
    <property type="entry name" value="Alpha-amylase"/>
    <property type="match status" value="1"/>
</dbReference>
<reference evidence="2" key="1">
    <citation type="submission" date="2018-07" db="EMBL/GenBank/DDBJ databases">
        <authorList>
            <consortium name="Genoscope - CEA"/>
            <person name="William W."/>
        </authorList>
    </citation>
    <scope>NUCLEOTIDE SEQUENCE</scope>
    <source>
        <strain evidence="2">IK1</strain>
    </source>
</reference>
<organism evidence="2">
    <name type="scientific">uncultured Spirochaetota bacterium</name>
    <dbReference type="NCBI Taxonomy" id="460511"/>
    <lineage>
        <taxon>Bacteria</taxon>
        <taxon>Pseudomonadati</taxon>
        <taxon>Spirochaetota</taxon>
        <taxon>environmental samples</taxon>
    </lineage>
</organism>
<proteinExistence type="predicted"/>
<dbReference type="GO" id="GO:0009313">
    <property type="term" value="P:oligosaccharide catabolic process"/>
    <property type="evidence" value="ECO:0007669"/>
    <property type="project" value="TreeGrafter"/>
</dbReference>
<dbReference type="AlphaFoldDB" id="A0A652ZSX9"/>
<accession>A0A652ZSX9</accession>
<dbReference type="PANTHER" id="PTHR10357:SF205">
    <property type="entry name" value="O-GLYCOSYL HYDROLASE FAMILY 13"/>
    <property type="match status" value="1"/>
</dbReference>
<evidence type="ECO:0000313" key="2">
    <source>
        <dbReference type="EMBL" id="VBB38884.1"/>
    </source>
</evidence>
<gene>
    <name evidence="2" type="ORF">TRIP_E160108</name>
</gene>
<dbReference type="SUPFAM" id="SSF51445">
    <property type="entry name" value="(Trans)glycosidases"/>
    <property type="match status" value="1"/>
</dbReference>
<sequence length="450" mass="50794">MKPSIHEDEAIYQIYLRNFTDQGTFAAAIPRLSGIAGLGFRWILLTPIHPIGRTARKGGAGSPYAVSDYRAVNPGLGSIGDFLDFLAEAHALGLKVLMDVVFNHCAPDSVLAGEHPEYFMLEGQEPAARRGELETPAPGARFGRKCQDWSDVVDLDFSSSPALWMELVSVLQFWRDKGIDGFRCDVASLVPVEFWKYARQKLNQYDPGLRKEKYPLLWVAESVRPSFLRNLRRKGFGAWSEPELHSVFDVSYDYDGWERLEKVWAGSLPASTYLDYLYVQETLYPAGALKLRFMENHDLERAAARFVTAARLRAWTLTMFFLPGIGMAYMGQESALERRPSLFDKDPLDWAAGNEEFRLWFGALMKGLKGIKGRAPFFSYRELARGVYSLERRILPDDARPKYLALVNLEGWNRPVGLPEPLAGKELLSGDSVDLGKEPLLFEEPVIVEL</sequence>
<dbReference type="EMBL" id="UPXP01000008">
    <property type="protein sequence ID" value="VBB38884.1"/>
    <property type="molecule type" value="Genomic_DNA"/>
</dbReference>
<evidence type="ECO:0000259" key="1">
    <source>
        <dbReference type="SMART" id="SM00642"/>
    </source>
</evidence>
<feature type="domain" description="Glycosyl hydrolase family 13 catalytic" evidence="1">
    <location>
        <begin position="13"/>
        <end position="369"/>
    </location>
</feature>
<dbReference type="InterPro" id="IPR006047">
    <property type="entry name" value="GH13_cat_dom"/>
</dbReference>
<dbReference type="CDD" id="cd11313">
    <property type="entry name" value="AmyAc_arch_bac_AmyA"/>
    <property type="match status" value="1"/>
</dbReference>
<protein>
    <submittedName>
        <fullName evidence="2">Alpha amylase catalytic region</fullName>
    </submittedName>
</protein>
<name>A0A652ZSX9_9SPIR</name>